<dbReference type="EMBL" id="AILX01000043">
    <property type="protein sequence ID" value="EJF82496.1"/>
    <property type="molecule type" value="Genomic_DNA"/>
</dbReference>
<keyword evidence="1" id="KW-0812">Transmembrane</keyword>
<evidence type="ECO:0000256" key="1">
    <source>
        <dbReference type="SAM" id="Phobius"/>
    </source>
</evidence>
<dbReference type="HOGENOM" id="CLU_1607627_0_0_5"/>
<feature type="transmembrane region" description="Helical" evidence="1">
    <location>
        <begin position="143"/>
        <end position="164"/>
    </location>
</feature>
<dbReference type="Proteomes" id="UP000002646">
    <property type="component" value="Unassembled WGS sequence"/>
</dbReference>
<dbReference type="AlphaFoldDB" id="J0QB08"/>
<keyword evidence="1" id="KW-1133">Transmembrane helix</keyword>
<reference evidence="2 3" key="1">
    <citation type="submission" date="2012-03" db="EMBL/GenBank/DDBJ databases">
        <title>The Genome Sequence of Bartonella washoensis 085-0475.</title>
        <authorList>
            <consortium name="The Broad Institute Genome Sequencing Platform"/>
            <consortium name="The Broad Institute Genome Sequencing Center for Infectious Disease"/>
            <person name="Feldgarden M."/>
            <person name="Kirby J."/>
            <person name="Kosoy M."/>
            <person name="Birtles R."/>
            <person name="Probert W.S."/>
            <person name="Chiaraviglio L."/>
            <person name="Young S.K."/>
            <person name="Zeng Q."/>
            <person name="Gargeya S."/>
            <person name="Fitzgerald M."/>
            <person name="Haas B."/>
            <person name="Abouelleil A."/>
            <person name="Alvarado L."/>
            <person name="Arachchi H.M."/>
            <person name="Berlin A."/>
            <person name="Chapman S.B."/>
            <person name="Gearin G."/>
            <person name="Goldberg J."/>
            <person name="Griggs A."/>
            <person name="Gujja S."/>
            <person name="Hansen M."/>
            <person name="Heiman D."/>
            <person name="Howarth C."/>
            <person name="Larimer J."/>
            <person name="Lui A."/>
            <person name="MacDonald P.J.P."/>
            <person name="McCowen C."/>
            <person name="Montmayeur A."/>
            <person name="Murphy C."/>
            <person name="Neiman D."/>
            <person name="Pearson M."/>
            <person name="Priest M."/>
            <person name="Roberts A."/>
            <person name="Saif S."/>
            <person name="Shea T."/>
            <person name="Sisk P."/>
            <person name="Stolte C."/>
            <person name="Sykes S."/>
            <person name="Wortman J."/>
            <person name="Nusbaum C."/>
            <person name="Birren B."/>
        </authorList>
    </citation>
    <scope>NUCLEOTIDE SEQUENCE [LARGE SCALE GENOMIC DNA]</scope>
    <source>
        <strain evidence="2 3">085-0475</strain>
    </source>
</reference>
<name>J0QB08_9HYPH</name>
<protein>
    <submittedName>
        <fullName evidence="2">P-type conjugative transfer protein TrbL</fullName>
    </submittedName>
</protein>
<comment type="caution">
    <text evidence="2">The sequence shown here is derived from an EMBL/GenBank/DDBJ whole genome shotgun (WGS) entry which is preliminary data.</text>
</comment>
<feature type="transmembrane region" description="Helical" evidence="1">
    <location>
        <begin position="76"/>
        <end position="93"/>
    </location>
</feature>
<gene>
    <name evidence="2" type="ORF">MCW_01663</name>
</gene>
<feature type="transmembrane region" description="Helical" evidence="1">
    <location>
        <begin position="46"/>
        <end position="64"/>
    </location>
</feature>
<keyword evidence="1" id="KW-0472">Membrane</keyword>
<dbReference type="PATRIC" id="fig|1094564.3.peg.1923"/>
<accession>J0QB08</accession>
<evidence type="ECO:0000313" key="2">
    <source>
        <dbReference type="EMBL" id="EJF82496.1"/>
    </source>
</evidence>
<evidence type="ECO:0000313" key="3">
    <source>
        <dbReference type="Proteomes" id="UP000002646"/>
    </source>
</evidence>
<dbReference type="STRING" id="1094564.MCW_01663"/>
<sequence length="165" mass="18784">MGCVFVTDFSFANSLDQTKSFNGLLDLVQKQSHNWYSKLHYYGFRLFWLLAILQFLFSFIPLLFKQSDLAEFFGELVKFILVIGFFAALLEYSQEWGTAIVESFRTAAAHANGRARGLFPGDVMEESAKIMEVMANVSTWNPITSVLIAMQSVIVFYALALLLFY</sequence>
<proteinExistence type="predicted"/>
<organism evidence="2 3">
    <name type="scientific">Cardidatus Bartonella washoeensis 085-0475</name>
    <dbReference type="NCBI Taxonomy" id="1094564"/>
    <lineage>
        <taxon>Bacteria</taxon>
        <taxon>Pseudomonadati</taxon>
        <taxon>Pseudomonadota</taxon>
        <taxon>Alphaproteobacteria</taxon>
        <taxon>Hyphomicrobiales</taxon>
        <taxon>Bartonellaceae</taxon>
        <taxon>Bartonella</taxon>
    </lineage>
</organism>